<dbReference type="InterPro" id="IPR023296">
    <property type="entry name" value="Glyco_hydro_beta-prop_sf"/>
</dbReference>
<dbReference type="EMBL" id="SJPQ01000001">
    <property type="protein sequence ID" value="TWT89859.1"/>
    <property type="molecule type" value="Genomic_DNA"/>
</dbReference>
<dbReference type="OrthoDB" id="9758923at2"/>
<dbReference type="SUPFAM" id="SSF75005">
    <property type="entry name" value="Arabinanase/levansucrase/invertase"/>
    <property type="match status" value="2"/>
</dbReference>
<gene>
    <name evidence="2" type="ORF">Mal64_02410</name>
</gene>
<dbReference type="GO" id="GO:0016787">
    <property type="term" value="F:hydrolase activity"/>
    <property type="evidence" value="ECO:0007669"/>
    <property type="project" value="UniProtKB-KW"/>
</dbReference>
<dbReference type="AlphaFoldDB" id="A0A5C5ZQU9"/>
<dbReference type="RefSeq" id="WP_146395894.1">
    <property type="nucleotide sequence ID" value="NZ_SJPQ01000001.1"/>
</dbReference>
<evidence type="ECO:0000313" key="2">
    <source>
        <dbReference type="EMBL" id="TWT89859.1"/>
    </source>
</evidence>
<reference evidence="2 3" key="1">
    <citation type="submission" date="2019-02" db="EMBL/GenBank/DDBJ databases">
        <title>Deep-cultivation of Planctomycetes and their phenomic and genomic characterization uncovers novel biology.</title>
        <authorList>
            <person name="Wiegand S."/>
            <person name="Jogler M."/>
            <person name="Boedeker C."/>
            <person name="Pinto D."/>
            <person name="Vollmers J."/>
            <person name="Rivas-Marin E."/>
            <person name="Kohn T."/>
            <person name="Peeters S.H."/>
            <person name="Heuer A."/>
            <person name="Rast P."/>
            <person name="Oberbeckmann S."/>
            <person name="Bunk B."/>
            <person name="Jeske O."/>
            <person name="Meyerdierks A."/>
            <person name="Storesund J.E."/>
            <person name="Kallscheuer N."/>
            <person name="Luecker S."/>
            <person name="Lage O.M."/>
            <person name="Pohl T."/>
            <person name="Merkel B.J."/>
            <person name="Hornburger P."/>
            <person name="Mueller R.-W."/>
            <person name="Bruemmer F."/>
            <person name="Labrenz M."/>
            <person name="Spormann A.M."/>
            <person name="Op Den Camp H."/>
            <person name="Overmann J."/>
            <person name="Amann R."/>
            <person name="Jetten M.S.M."/>
            <person name="Mascher T."/>
            <person name="Medema M.H."/>
            <person name="Devos D.P."/>
            <person name="Kaster A.-K."/>
            <person name="Ovreas L."/>
            <person name="Rohde M."/>
            <person name="Galperin M.Y."/>
            <person name="Jogler C."/>
        </authorList>
    </citation>
    <scope>NUCLEOTIDE SEQUENCE [LARGE SCALE GENOMIC DNA]</scope>
    <source>
        <strain evidence="2 3">Mal64</strain>
    </source>
</reference>
<keyword evidence="2" id="KW-0378">Hydrolase</keyword>
<dbReference type="InterPro" id="IPR050727">
    <property type="entry name" value="GH43_arabinanases"/>
</dbReference>
<accession>A0A5C5ZQU9</accession>
<feature type="signal peptide" evidence="1">
    <location>
        <begin position="1"/>
        <end position="20"/>
    </location>
</feature>
<evidence type="ECO:0000256" key="1">
    <source>
        <dbReference type="SAM" id="SignalP"/>
    </source>
</evidence>
<feature type="chain" id="PRO_5023122432" evidence="1">
    <location>
        <begin position="21"/>
        <end position="367"/>
    </location>
</feature>
<keyword evidence="3" id="KW-1185">Reference proteome</keyword>
<sequence precursor="true">MLRLLLAGLIAAILGGHAAAQPATSPEKAADPGVVIVPKLEGPPRAKAPSEKDFAGYAMVYFKDETHGAYLAVSRDGYSFTDVNDGDPVFLGEHLAEQHGVRDPHIARGPDGAFYLAMTDLHIYGDRKGFRSERWQRPEDAYGWGNNRALVLMKSHDLIHWTHAVYRVDSAFPELGDIGCTWAPQTIYDPAEGKMMVYFTMRFRNGAPNIYYAYANDDFTAFESTPQRLTDIDCIDADIAVVDGVYHMHYVAGGKVYYAKSDRLDQGYVARPGRIDPERVSTEAPNVFRRLDTGAYVLMYDVYAGRPNNMGFSETTDFEHYTHLGRFNEGVMKGVNFERPKHGAVTHLTESELAAVVEHWGVSLKAE</sequence>
<dbReference type="Proteomes" id="UP000315440">
    <property type="component" value="Unassembled WGS sequence"/>
</dbReference>
<name>A0A5C5ZQU9_9BACT</name>
<protein>
    <submittedName>
        <fullName evidence="2">Glycosyl hydrolases family 43</fullName>
    </submittedName>
</protein>
<organism evidence="2 3">
    <name type="scientific">Pseudobythopirellula maris</name>
    <dbReference type="NCBI Taxonomy" id="2527991"/>
    <lineage>
        <taxon>Bacteria</taxon>
        <taxon>Pseudomonadati</taxon>
        <taxon>Planctomycetota</taxon>
        <taxon>Planctomycetia</taxon>
        <taxon>Pirellulales</taxon>
        <taxon>Lacipirellulaceae</taxon>
        <taxon>Pseudobythopirellula</taxon>
    </lineage>
</organism>
<dbReference type="Gene3D" id="2.115.10.20">
    <property type="entry name" value="Glycosyl hydrolase domain, family 43"/>
    <property type="match status" value="1"/>
</dbReference>
<proteinExistence type="predicted"/>
<dbReference type="CDD" id="cd08983">
    <property type="entry name" value="GH43_Bt3655-like"/>
    <property type="match status" value="1"/>
</dbReference>
<comment type="caution">
    <text evidence="2">The sequence shown here is derived from an EMBL/GenBank/DDBJ whole genome shotgun (WGS) entry which is preliminary data.</text>
</comment>
<dbReference type="PANTHER" id="PTHR43301:SF3">
    <property type="entry name" value="ARABINAN ENDO-1,5-ALPHA-L-ARABINOSIDASE A-RELATED"/>
    <property type="match status" value="1"/>
</dbReference>
<keyword evidence="1" id="KW-0732">Signal</keyword>
<dbReference type="PANTHER" id="PTHR43301">
    <property type="entry name" value="ARABINAN ENDO-1,5-ALPHA-L-ARABINOSIDASE"/>
    <property type="match status" value="1"/>
</dbReference>
<evidence type="ECO:0000313" key="3">
    <source>
        <dbReference type="Proteomes" id="UP000315440"/>
    </source>
</evidence>